<reference evidence="2" key="1">
    <citation type="submission" date="2021-02" db="EMBL/GenBank/DDBJ databases">
        <title>Psilocybe cubensis genome.</title>
        <authorList>
            <person name="Mckernan K.J."/>
            <person name="Crawford S."/>
            <person name="Trippe A."/>
            <person name="Kane L.T."/>
            <person name="Mclaughlin S."/>
        </authorList>
    </citation>
    <scope>NUCLEOTIDE SEQUENCE [LARGE SCALE GENOMIC DNA]</scope>
    <source>
        <strain evidence="2">MGC-MH-2018</strain>
    </source>
</reference>
<keyword evidence="1" id="KW-1133">Transmembrane helix</keyword>
<feature type="transmembrane region" description="Helical" evidence="1">
    <location>
        <begin position="54"/>
        <end position="70"/>
    </location>
</feature>
<dbReference type="PANTHER" id="PTHR35043">
    <property type="entry name" value="TRANSCRIPTION FACTOR DOMAIN-CONTAINING PROTEIN"/>
    <property type="match status" value="1"/>
</dbReference>
<dbReference type="AlphaFoldDB" id="A0A8H7YBI4"/>
<name>A0A8H7YBI4_PSICU</name>
<evidence type="ECO:0000256" key="1">
    <source>
        <dbReference type="SAM" id="Phobius"/>
    </source>
</evidence>
<protein>
    <submittedName>
        <fullName evidence="2">Uncharacterized protein</fullName>
    </submittedName>
</protein>
<evidence type="ECO:0000313" key="2">
    <source>
        <dbReference type="EMBL" id="KAG5174628.1"/>
    </source>
</evidence>
<proteinExistence type="predicted"/>
<keyword evidence="1" id="KW-0812">Transmembrane</keyword>
<dbReference type="EMBL" id="JAFIQS010000001">
    <property type="protein sequence ID" value="KAG5174628.1"/>
    <property type="molecule type" value="Genomic_DNA"/>
</dbReference>
<comment type="caution">
    <text evidence="2">The sequence shown here is derived from an EMBL/GenBank/DDBJ whole genome shotgun (WGS) entry which is preliminary data.</text>
</comment>
<keyword evidence="1" id="KW-0472">Membrane</keyword>
<dbReference type="PANTHER" id="PTHR35043:SF7">
    <property type="entry name" value="TRANSCRIPTION FACTOR DOMAIN-CONTAINING PROTEIN"/>
    <property type="match status" value="1"/>
</dbReference>
<feature type="transmembrane region" description="Helical" evidence="1">
    <location>
        <begin position="91"/>
        <end position="111"/>
    </location>
</feature>
<accession>A0A8H7YBI4</accession>
<gene>
    <name evidence="2" type="ORF">JR316_001290</name>
</gene>
<organism evidence="2">
    <name type="scientific">Psilocybe cubensis</name>
    <name type="common">Psychedelic mushroom</name>
    <name type="synonym">Stropharia cubensis</name>
    <dbReference type="NCBI Taxonomy" id="181762"/>
    <lineage>
        <taxon>Eukaryota</taxon>
        <taxon>Fungi</taxon>
        <taxon>Dikarya</taxon>
        <taxon>Basidiomycota</taxon>
        <taxon>Agaricomycotina</taxon>
        <taxon>Agaricomycetes</taxon>
        <taxon>Agaricomycetidae</taxon>
        <taxon>Agaricales</taxon>
        <taxon>Agaricineae</taxon>
        <taxon>Strophariaceae</taxon>
        <taxon>Psilocybe</taxon>
    </lineage>
</organism>
<sequence>MLVSLVVAGTYLSRLLTSIQLTSWSPDNIGLVFSRQDLDPSQCSCPDTRSVLDIIWSCLGTIFLCTWVAIHPNLPSAEGFAYRALFGRLKLMFTALIAPEIVVFLSVRQWLAAREISRQHKDQGWTMTHAHFLIMGGFVLMKGDEDMGTLTCELFQELVASDELTFPTITKEDIEE</sequence>